<feature type="domain" description="AsmA" evidence="2">
    <location>
        <begin position="1"/>
        <end position="193"/>
    </location>
</feature>
<proteinExistence type="predicted"/>
<dbReference type="OrthoDB" id="9766390at2"/>
<sequence length="636" mass="67982">MKKLIYVLVAIVVALGLCVVGINAYLNSGKIKQLAIDQVQQHIGRELIIEGDLSLSIYPSLGLKIEKVALKDNPNFSKEDTLSVDSLIVAVQLMPLLSNQLLIDQIALQNPSIRYVTNGQGITNFDDLKAKPNAEEATATSEAPSESNAPSEPWELVLSKLLINDGQVLIDNQGEQTRLGPLQLTINGEGLGKSNRLSLTSPVQVPGASIDLSLMTELVPAEDLSRIDLSQFELSLKGKGDMFVGGKLDTAVDAKGYLDTNASLLNLEGLNLRVDANNKLDGNVQINYAAKPSIVFALASKKLDLRPYMAASDSQSPTDSSTSSTDQSEKEPKEGDSQSAATNQEPDLSVLQSFDLNGSLEVDSLMIEQTTLSVVLAKVVVESGVLKVNTLKAKMFNGSLSAVANLDSNPKPHTAALTLDVKKVAARPMLKAFADFDKLSGNLAIAMDVKVKGLSTPNVRSSLSGPFAFTFADGAYHGVNVAQMIRNAKAAFSGSKSTAAEQEQKTDFSELLLQGNFAKQRANVSKMQMSSPLLRIDGKGNTHLVNESINFNLTTKVVASLEGQGGKNDLEGISIPLHIKGSWSQPSYEVDMKKLLEGSAKKEIQNRLEKELGLDAADDSDPKKQLLKGLGGLLGG</sequence>
<dbReference type="Proteomes" id="UP000286482">
    <property type="component" value="Unassembled WGS sequence"/>
</dbReference>
<dbReference type="Pfam" id="PF05170">
    <property type="entry name" value="AsmA"/>
    <property type="match status" value="2"/>
</dbReference>
<protein>
    <submittedName>
        <fullName evidence="3">AsmA family protein</fullName>
    </submittedName>
</protein>
<feature type="region of interest" description="Disordered" evidence="1">
    <location>
        <begin position="127"/>
        <end position="152"/>
    </location>
</feature>
<keyword evidence="4" id="KW-1185">Reference proteome</keyword>
<comment type="caution">
    <text evidence="3">The sequence shown here is derived from an EMBL/GenBank/DDBJ whole genome shotgun (WGS) entry which is preliminary data.</text>
</comment>
<feature type="region of interest" description="Disordered" evidence="1">
    <location>
        <begin position="309"/>
        <end position="346"/>
    </location>
</feature>
<dbReference type="InterPro" id="IPR052894">
    <property type="entry name" value="AsmA-related"/>
</dbReference>
<feature type="compositionally biased region" description="Polar residues" evidence="1">
    <location>
        <begin position="337"/>
        <end position="346"/>
    </location>
</feature>
<dbReference type="InterPro" id="IPR007844">
    <property type="entry name" value="AsmA"/>
</dbReference>
<evidence type="ECO:0000259" key="2">
    <source>
        <dbReference type="Pfam" id="PF05170"/>
    </source>
</evidence>
<dbReference type="GO" id="GO:0005886">
    <property type="term" value="C:plasma membrane"/>
    <property type="evidence" value="ECO:0007669"/>
    <property type="project" value="TreeGrafter"/>
</dbReference>
<accession>A0A420EHI8</accession>
<dbReference type="EMBL" id="RAQO01000004">
    <property type="protein sequence ID" value="RKF20143.1"/>
    <property type="molecule type" value="Genomic_DNA"/>
</dbReference>
<evidence type="ECO:0000313" key="4">
    <source>
        <dbReference type="Proteomes" id="UP000286482"/>
    </source>
</evidence>
<evidence type="ECO:0000313" key="3">
    <source>
        <dbReference type="EMBL" id="RKF20143.1"/>
    </source>
</evidence>
<name>A0A420EHI8_9ALTE</name>
<dbReference type="RefSeq" id="WP_120354147.1">
    <property type="nucleotide sequence ID" value="NZ_RAQO01000004.1"/>
</dbReference>
<dbReference type="AlphaFoldDB" id="A0A420EHI8"/>
<reference evidence="3 4" key="1">
    <citation type="submission" date="2018-09" db="EMBL/GenBank/DDBJ databases">
        <authorList>
            <person name="Wang Z."/>
        </authorList>
    </citation>
    <scope>NUCLEOTIDE SEQUENCE [LARGE SCALE GENOMIC DNA]</scope>
    <source>
        <strain evidence="3 4">ALS 81</strain>
    </source>
</reference>
<organism evidence="3 4">
    <name type="scientific">Alginatibacterium sediminis</name>
    <dbReference type="NCBI Taxonomy" id="2164068"/>
    <lineage>
        <taxon>Bacteria</taxon>
        <taxon>Pseudomonadati</taxon>
        <taxon>Pseudomonadota</taxon>
        <taxon>Gammaproteobacteria</taxon>
        <taxon>Alteromonadales</taxon>
        <taxon>Alteromonadaceae</taxon>
        <taxon>Alginatibacterium</taxon>
    </lineage>
</organism>
<dbReference type="GO" id="GO:0090313">
    <property type="term" value="P:regulation of protein targeting to membrane"/>
    <property type="evidence" value="ECO:0007669"/>
    <property type="project" value="TreeGrafter"/>
</dbReference>
<feature type="compositionally biased region" description="Low complexity" evidence="1">
    <location>
        <begin position="312"/>
        <end position="326"/>
    </location>
</feature>
<dbReference type="PANTHER" id="PTHR30441">
    <property type="entry name" value="DUF748 DOMAIN-CONTAINING PROTEIN"/>
    <property type="match status" value="1"/>
</dbReference>
<gene>
    <name evidence="3" type="ORF">DBZ36_06770</name>
</gene>
<feature type="compositionally biased region" description="Low complexity" evidence="1">
    <location>
        <begin position="135"/>
        <end position="152"/>
    </location>
</feature>
<feature type="compositionally biased region" description="Basic and acidic residues" evidence="1">
    <location>
        <begin position="327"/>
        <end position="336"/>
    </location>
</feature>
<feature type="domain" description="AsmA" evidence="2">
    <location>
        <begin position="283"/>
        <end position="523"/>
    </location>
</feature>
<dbReference type="PANTHER" id="PTHR30441:SF4">
    <property type="entry name" value="PROTEIN ASMA"/>
    <property type="match status" value="1"/>
</dbReference>
<evidence type="ECO:0000256" key="1">
    <source>
        <dbReference type="SAM" id="MobiDB-lite"/>
    </source>
</evidence>